<dbReference type="Pfam" id="PF07603">
    <property type="entry name" value="Lcl_C"/>
    <property type="match status" value="1"/>
</dbReference>
<dbReference type="AlphaFoldDB" id="A0A0G1DIE3"/>
<dbReference type="STRING" id="1618578.UV74_C0013G0581"/>
<evidence type="ECO:0000313" key="3">
    <source>
        <dbReference type="Proteomes" id="UP000034090"/>
    </source>
</evidence>
<dbReference type="EMBL" id="LCFQ01000013">
    <property type="protein sequence ID" value="KKS97459.1"/>
    <property type="molecule type" value="Genomic_DNA"/>
</dbReference>
<gene>
    <name evidence="2" type="ORF">UV74_C0013G0581</name>
</gene>
<dbReference type="Proteomes" id="UP000034090">
    <property type="component" value="Unassembled WGS sequence"/>
</dbReference>
<sequence>MKKILLYVSCFFLAFFGLYQIKITVFAEQSGSSPESGADSRIKTAYDWLEAKGDNYGDTDAADWDTATYAWGTWWNQIMEAAAWEPDGTAAVGDVTLGKTFYAGLGDRTQKTGTYDPATSLYLPQSLVEYDDYEAGDTTGEESAWALTAGVAATGVWQDGRTSLYWSNSQGQASNIFPDQDHSACPFFSTARTGSYDGLDADCGNAINVCGTLSLDGDSLKAGGDAGAETDWYLPTQKELQQAYIDGIYNQTNTTFATTSTFWSSTEYSNAPAIAWYVNLYVGITTTNTKVTATNYVRCARRD</sequence>
<evidence type="ECO:0000259" key="1">
    <source>
        <dbReference type="Pfam" id="PF07603"/>
    </source>
</evidence>
<proteinExistence type="predicted"/>
<evidence type="ECO:0000313" key="2">
    <source>
        <dbReference type="EMBL" id="KKS97459.1"/>
    </source>
</evidence>
<dbReference type="InterPro" id="IPR011460">
    <property type="entry name" value="Lcl_C"/>
</dbReference>
<protein>
    <recommendedName>
        <fullName evidence="1">Lcl C-terminal domain-containing protein</fullName>
    </recommendedName>
</protein>
<accession>A0A0G1DIE3</accession>
<organism evidence="2 3">
    <name type="scientific">Candidatus Woesebacteria bacterium GW2011_GWB1_43_14</name>
    <dbReference type="NCBI Taxonomy" id="1618578"/>
    <lineage>
        <taxon>Bacteria</taxon>
        <taxon>Candidatus Woeseibacteriota</taxon>
    </lineage>
</organism>
<comment type="caution">
    <text evidence="2">The sequence shown here is derived from an EMBL/GenBank/DDBJ whole genome shotgun (WGS) entry which is preliminary data.</text>
</comment>
<reference evidence="2 3" key="1">
    <citation type="journal article" date="2015" name="Nature">
        <title>rRNA introns, odd ribosomes, and small enigmatic genomes across a large radiation of phyla.</title>
        <authorList>
            <person name="Brown C.T."/>
            <person name="Hug L.A."/>
            <person name="Thomas B.C."/>
            <person name="Sharon I."/>
            <person name="Castelle C.J."/>
            <person name="Singh A."/>
            <person name="Wilkins M.J."/>
            <person name="Williams K.H."/>
            <person name="Banfield J.F."/>
        </authorList>
    </citation>
    <scope>NUCLEOTIDE SEQUENCE [LARGE SCALE GENOMIC DNA]</scope>
</reference>
<name>A0A0G1DIE3_9BACT</name>
<feature type="domain" description="Lcl C-terminal" evidence="1">
    <location>
        <begin position="156"/>
        <end position="301"/>
    </location>
</feature>